<reference evidence="2 3" key="1">
    <citation type="submission" date="2023-10" db="EMBL/GenBank/DDBJ databases">
        <title>Noviherbaspirillum sp. CPCC 100848 genome assembly.</title>
        <authorList>
            <person name="Li X.Y."/>
            <person name="Fang X.M."/>
        </authorList>
    </citation>
    <scope>NUCLEOTIDE SEQUENCE [LARGE SCALE GENOMIC DNA]</scope>
    <source>
        <strain evidence="2 3">CPCC 100848</strain>
    </source>
</reference>
<dbReference type="Pfam" id="PF01814">
    <property type="entry name" value="Hemerythrin"/>
    <property type="match status" value="1"/>
</dbReference>
<dbReference type="PANTHER" id="PTHR35585">
    <property type="entry name" value="HHE DOMAIN PROTEIN (AFU_ORTHOLOGUE AFUA_4G00730)"/>
    <property type="match status" value="1"/>
</dbReference>
<evidence type="ECO:0000313" key="3">
    <source>
        <dbReference type="Proteomes" id="UP001352263"/>
    </source>
</evidence>
<accession>A0ABU6J4I8</accession>
<keyword evidence="3" id="KW-1185">Reference proteome</keyword>
<dbReference type="Proteomes" id="UP001352263">
    <property type="component" value="Unassembled WGS sequence"/>
</dbReference>
<proteinExistence type="predicted"/>
<gene>
    <name evidence="2" type="ORF">RY831_05220</name>
</gene>
<name>A0ABU6J4I8_9BURK</name>
<evidence type="ECO:0000259" key="1">
    <source>
        <dbReference type="Pfam" id="PF01814"/>
    </source>
</evidence>
<sequence>MNKDANAFRRGEFPTDAPIEALRTDHRFVKELFERYFATRDEGEKKETGRHVLLLLEMHTSLEEGVFYPRVRDADPRLVDHCEEEHEEARQLIDRLKPMDESDPQAEQLFRQLADMIMLHVEEEETTLFPKVEQAGLDLSAIGMEMQALQMRMIADRMQKPVAPGLRQ</sequence>
<feature type="domain" description="Hemerythrin-like" evidence="1">
    <location>
        <begin position="18"/>
        <end position="132"/>
    </location>
</feature>
<dbReference type="InterPro" id="IPR012312">
    <property type="entry name" value="Hemerythrin-like"/>
</dbReference>
<evidence type="ECO:0000313" key="2">
    <source>
        <dbReference type="EMBL" id="MEC4718537.1"/>
    </source>
</evidence>
<protein>
    <submittedName>
        <fullName evidence="2">Hemerythrin domain-containing protein</fullName>
    </submittedName>
</protein>
<dbReference type="PANTHER" id="PTHR35585:SF1">
    <property type="entry name" value="HHE DOMAIN PROTEIN (AFU_ORTHOLOGUE AFUA_4G00730)"/>
    <property type="match status" value="1"/>
</dbReference>
<dbReference type="EMBL" id="JAWIIV010000003">
    <property type="protein sequence ID" value="MEC4718537.1"/>
    <property type="molecule type" value="Genomic_DNA"/>
</dbReference>
<comment type="caution">
    <text evidence="2">The sequence shown here is derived from an EMBL/GenBank/DDBJ whole genome shotgun (WGS) entry which is preliminary data.</text>
</comment>
<dbReference type="RefSeq" id="WP_326505273.1">
    <property type="nucleotide sequence ID" value="NZ_JAWIIV010000003.1"/>
</dbReference>
<dbReference type="Gene3D" id="1.20.120.520">
    <property type="entry name" value="nmb1532 protein domain like"/>
    <property type="match status" value="1"/>
</dbReference>
<organism evidence="2 3">
    <name type="scientific">Noviherbaspirillum album</name>
    <dbReference type="NCBI Taxonomy" id="3080276"/>
    <lineage>
        <taxon>Bacteria</taxon>
        <taxon>Pseudomonadati</taxon>
        <taxon>Pseudomonadota</taxon>
        <taxon>Betaproteobacteria</taxon>
        <taxon>Burkholderiales</taxon>
        <taxon>Oxalobacteraceae</taxon>
        <taxon>Noviherbaspirillum</taxon>
    </lineage>
</organism>